<keyword evidence="4 7" id="KW-0456">Lyase</keyword>
<dbReference type="GO" id="GO:0005829">
    <property type="term" value="C:cytosol"/>
    <property type="evidence" value="ECO:0007669"/>
    <property type="project" value="TreeGrafter"/>
</dbReference>
<accession>F0SP31</accession>
<keyword evidence="8" id="KW-1185">Reference proteome</keyword>
<dbReference type="AlphaFoldDB" id="F0SP31"/>
<dbReference type="FunFam" id="3.90.1150.10:FF:000041">
    <property type="entry name" value="Low-specificity L-threonine aldolase"/>
    <property type="match status" value="1"/>
</dbReference>
<dbReference type="GO" id="GO:0006545">
    <property type="term" value="P:glycine biosynthetic process"/>
    <property type="evidence" value="ECO:0007669"/>
    <property type="project" value="TreeGrafter"/>
</dbReference>
<keyword evidence="3" id="KW-0663">Pyridoxal phosphate</keyword>
<evidence type="ECO:0000256" key="1">
    <source>
        <dbReference type="ARBA" id="ARBA00001933"/>
    </source>
</evidence>
<dbReference type="Gene3D" id="3.40.640.10">
    <property type="entry name" value="Type I PLP-dependent aspartate aminotransferase-like (Major domain)"/>
    <property type="match status" value="1"/>
</dbReference>
<dbReference type="EMBL" id="CP002546">
    <property type="protein sequence ID" value="ADY61134.1"/>
    <property type="molecule type" value="Genomic_DNA"/>
</dbReference>
<dbReference type="PANTHER" id="PTHR48097:SF9">
    <property type="entry name" value="L-THREONINE ALDOLASE"/>
    <property type="match status" value="1"/>
</dbReference>
<evidence type="ECO:0000313" key="7">
    <source>
        <dbReference type="EMBL" id="ADY61134.1"/>
    </source>
</evidence>
<dbReference type="OrthoDB" id="9774495at2"/>
<dbReference type="PANTHER" id="PTHR48097">
    <property type="entry name" value="L-THREONINE ALDOLASE-RELATED"/>
    <property type="match status" value="1"/>
</dbReference>
<evidence type="ECO:0000313" key="8">
    <source>
        <dbReference type="Proteomes" id="UP000006860"/>
    </source>
</evidence>
<dbReference type="HOGENOM" id="CLU_029381_0_4_0"/>
<reference evidence="8" key="1">
    <citation type="submission" date="2011-02" db="EMBL/GenBank/DDBJ databases">
        <title>The complete genome of Planctomyces brasiliensis DSM 5305.</title>
        <authorList>
            <person name="Lucas S."/>
            <person name="Copeland A."/>
            <person name="Lapidus A."/>
            <person name="Bruce D."/>
            <person name="Goodwin L."/>
            <person name="Pitluck S."/>
            <person name="Kyrpides N."/>
            <person name="Mavromatis K."/>
            <person name="Pagani I."/>
            <person name="Ivanova N."/>
            <person name="Ovchinnikova G."/>
            <person name="Lu M."/>
            <person name="Detter J.C."/>
            <person name="Han C."/>
            <person name="Land M."/>
            <person name="Hauser L."/>
            <person name="Markowitz V."/>
            <person name="Cheng J.-F."/>
            <person name="Hugenholtz P."/>
            <person name="Woyke T."/>
            <person name="Wu D."/>
            <person name="Tindall B."/>
            <person name="Pomrenke H.G."/>
            <person name="Brambilla E."/>
            <person name="Klenk H.-P."/>
            <person name="Eisen J.A."/>
        </authorList>
    </citation>
    <scope>NUCLEOTIDE SEQUENCE [LARGE SCALE GENOMIC DNA]</scope>
    <source>
        <strain evidence="8">ATCC 49424 / DSM 5305 / JCM 21570 / IAM 15109 / NBRC 103401 / IFAM 1448</strain>
    </source>
</reference>
<dbReference type="Pfam" id="PF01212">
    <property type="entry name" value="Beta_elim_lyase"/>
    <property type="match status" value="1"/>
</dbReference>
<dbReference type="GO" id="GO:0006567">
    <property type="term" value="P:L-threonine catabolic process"/>
    <property type="evidence" value="ECO:0007669"/>
    <property type="project" value="TreeGrafter"/>
</dbReference>
<dbReference type="InterPro" id="IPR023603">
    <property type="entry name" value="Low_specificity_L-TA-like"/>
</dbReference>
<organism evidence="7 8">
    <name type="scientific">Rubinisphaera brasiliensis (strain ATCC 49424 / DSM 5305 / JCM 21570 / IAM 15109 / NBRC 103401 / IFAM 1448)</name>
    <name type="common">Planctomyces brasiliensis</name>
    <dbReference type="NCBI Taxonomy" id="756272"/>
    <lineage>
        <taxon>Bacteria</taxon>
        <taxon>Pseudomonadati</taxon>
        <taxon>Planctomycetota</taxon>
        <taxon>Planctomycetia</taxon>
        <taxon>Planctomycetales</taxon>
        <taxon>Planctomycetaceae</taxon>
        <taxon>Rubinisphaera</taxon>
    </lineage>
</organism>
<dbReference type="InterPro" id="IPR015422">
    <property type="entry name" value="PyrdxlP-dep_Trfase_small"/>
</dbReference>
<comment type="similarity">
    <text evidence="2">Belongs to the threonine aldolase family.</text>
</comment>
<evidence type="ECO:0000259" key="6">
    <source>
        <dbReference type="Pfam" id="PF01212"/>
    </source>
</evidence>
<dbReference type="InterPro" id="IPR001597">
    <property type="entry name" value="ArAA_b-elim_lyase/Thr_aldolase"/>
</dbReference>
<dbReference type="InterPro" id="IPR015424">
    <property type="entry name" value="PyrdxlP-dep_Trfase"/>
</dbReference>
<feature type="modified residue" description="N6-(pyridoxal phosphate)lysine" evidence="5">
    <location>
        <position position="206"/>
    </location>
</feature>
<dbReference type="Gene3D" id="3.90.1150.10">
    <property type="entry name" value="Aspartate Aminotransferase, domain 1"/>
    <property type="match status" value="1"/>
</dbReference>
<evidence type="ECO:0000256" key="3">
    <source>
        <dbReference type="ARBA" id="ARBA00022898"/>
    </source>
</evidence>
<name>F0SP31_RUBBR</name>
<evidence type="ECO:0000256" key="4">
    <source>
        <dbReference type="ARBA" id="ARBA00023239"/>
    </source>
</evidence>
<dbReference type="CDD" id="cd06502">
    <property type="entry name" value="TA_like"/>
    <property type="match status" value="1"/>
</dbReference>
<dbReference type="FunFam" id="3.40.640.10:FF:000030">
    <property type="entry name" value="Low-specificity L-threonine aldolase"/>
    <property type="match status" value="1"/>
</dbReference>
<feature type="domain" description="Aromatic amino acid beta-eliminating lyase/threonine aldolase" evidence="6">
    <location>
        <begin position="10"/>
        <end position="293"/>
    </location>
</feature>
<dbReference type="KEGG" id="pbs:Plabr_3537"/>
<sequence>MTEATRDVIDLRSDTVTQPTAAMRDAMCNAKVGDDMVGEDPTVNELEAYCCELFGKPAAVFCCSGTQSNQAAIWAHCRPGDELLIERFGHLANYEAGAPAALSGVSTCSIPGEGGMLDIAHLDGVLRPQQQHFPQAKLLCLENTTNIGGGRAYPLDQLQRVTAWGRDRGLKVHLDGARLFNACTARGYEASDVADLFDTVSICFSKGLGCPMGSMLVGDEETIQRARRARKLFGGALRQAGIVAAAALFGLQHHRERLSEDHRLARRLAESISQVPTITLDLDKVETNIVFFEVDPAVMTGREAVQYLAEQGVKLHAVGAQRLRIVTHLDVDEVMVDRAAAIIKSTLAPRQ</sequence>
<dbReference type="EC" id="4.1.2.5" evidence="7"/>
<evidence type="ECO:0000256" key="5">
    <source>
        <dbReference type="PIRSR" id="PIRSR017617-1"/>
    </source>
</evidence>
<comment type="cofactor">
    <cofactor evidence="1">
        <name>pyridoxal 5'-phosphate</name>
        <dbReference type="ChEBI" id="CHEBI:597326"/>
    </cofactor>
</comment>
<evidence type="ECO:0000256" key="2">
    <source>
        <dbReference type="ARBA" id="ARBA00006966"/>
    </source>
</evidence>
<dbReference type="InterPro" id="IPR015421">
    <property type="entry name" value="PyrdxlP-dep_Trfase_major"/>
</dbReference>
<dbReference type="STRING" id="756272.Plabr_3537"/>
<dbReference type="SUPFAM" id="SSF53383">
    <property type="entry name" value="PLP-dependent transferases"/>
    <property type="match status" value="1"/>
</dbReference>
<dbReference type="eggNOG" id="COG2008">
    <property type="taxonomic scope" value="Bacteria"/>
</dbReference>
<gene>
    <name evidence="7" type="ordered locus">Plabr_3537</name>
</gene>
<proteinExistence type="inferred from homology"/>
<dbReference type="Proteomes" id="UP000006860">
    <property type="component" value="Chromosome"/>
</dbReference>
<dbReference type="RefSeq" id="WP_013629853.1">
    <property type="nucleotide sequence ID" value="NC_015174.1"/>
</dbReference>
<protein>
    <submittedName>
        <fullName evidence="7">L-threonine aldolase</fullName>
        <ecNumber evidence="7">4.1.2.5</ecNumber>
    </submittedName>
</protein>
<dbReference type="NCBIfam" id="NF041359">
    <property type="entry name" value="GntG_guanitoxin"/>
    <property type="match status" value="1"/>
</dbReference>
<dbReference type="GO" id="GO:0008732">
    <property type="term" value="F:L-allo-threonine aldolase activity"/>
    <property type="evidence" value="ECO:0007669"/>
    <property type="project" value="TreeGrafter"/>
</dbReference>
<dbReference type="PIRSF" id="PIRSF017617">
    <property type="entry name" value="Thr_aldolase"/>
    <property type="match status" value="1"/>
</dbReference>